<dbReference type="InterPro" id="IPR014347">
    <property type="entry name" value="Tautomerase/MIF_sf"/>
</dbReference>
<proteinExistence type="predicted"/>
<dbReference type="Proteomes" id="UP000541426">
    <property type="component" value="Unassembled WGS sequence"/>
</dbReference>
<dbReference type="Pfam" id="PF02962">
    <property type="entry name" value="CHMI"/>
    <property type="match status" value="1"/>
</dbReference>
<sequence>MALQLLNNSETAFAFPTATALLLTKTRLINMFIIGGRIMPHMTVEFSEGLSTESLRLLCRTIYDVLAASDDFPTAGIRVRAHKADMAFVGDGLPENDFVALTLSVGAGRTRDVLHAAGSQIFAAAQEALADRLAEPYFSLSLEIRQIDPDLSWKDTPIHARFSPKKD</sequence>
<accession>A0A7W6GUR2</accession>
<dbReference type="RefSeq" id="WP_246429490.1">
    <property type="nucleotide sequence ID" value="NZ_BAABBZ010000054.1"/>
</dbReference>
<dbReference type="PANTHER" id="PTHR37950:SF1">
    <property type="entry name" value="4-HYDROXYPHENYLACETATE CATABOLISM PROTEIN"/>
    <property type="match status" value="1"/>
</dbReference>
<evidence type="ECO:0000313" key="2">
    <source>
        <dbReference type="Proteomes" id="UP000541426"/>
    </source>
</evidence>
<keyword evidence="1" id="KW-0413">Isomerase</keyword>
<dbReference type="Gene3D" id="3.30.429.10">
    <property type="entry name" value="Macrophage Migration Inhibitory Factor"/>
    <property type="match status" value="1"/>
</dbReference>
<comment type="caution">
    <text evidence="1">The sequence shown here is derived from an EMBL/GenBank/DDBJ whole genome shotgun (WGS) entry which is preliminary data.</text>
</comment>
<dbReference type="AlphaFoldDB" id="A0A7W6GUR2"/>
<dbReference type="PANTHER" id="PTHR37950">
    <property type="entry name" value="4-HYDROXYPHENYLACETATE CATABOLISM PROTEIN"/>
    <property type="match status" value="1"/>
</dbReference>
<name>A0A7W6GUR2_9RHOB</name>
<keyword evidence="2" id="KW-1185">Reference proteome</keyword>
<dbReference type="EC" id="5.3.3.10" evidence="1"/>
<dbReference type="GO" id="GO:0008704">
    <property type="term" value="F:5-carboxymethyl-2-hydroxymuconate delta-isomerase activity"/>
    <property type="evidence" value="ECO:0007669"/>
    <property type="project" value="UniProtKB-EC"/>
</dbReference>
<dbReference type="InterPro" id="IPR004220">
    <property type="entry name" value="5-COMe_2-OHmuconate_Isoase"/>
</dbReference>
<reference evidence="1 2" key="1">
    <citation type="submission" date="2020-08" db="EMBL/GenBank/DDBJ databases">
        <title>Genomic Encyclopedia of Type Strains, Phase IV (KMG-IV): sequencing the most valuable type-strain genomes for metagenomic binning, comparative biology and taxonomic classification.</title>
        <authorList>
            <person name="Goeker M."/>
        </authorList>
    </citation>
    <scope>NUCLEOTIDE SEQUENCE [LARGE SCALE GENOMIC DNA]</scope>
    <source>
        <strain evidence="1 2">DSM 102235</strain>
    </source>
</reference>
<gene>
    <name evidence="1" type="ORF">GGQ68_004438</name>
</gene>
<evidence type="ECO:0000313" key="1">
    <source>
        <dbReference type="EMBL" id="MBB3988082.1"/>
    </source>
</evidence>
<organism evidence="1 2">
    <name type="scientific">Sagittula marina</name>
    <dbReference type="NCBI Taxonomy" id="943940"/>
    <lineage>
        <taxon>Bacteria</taxon>
        <taxon>Pseudomonadati</taxon>
        <taxon>Pseudomonadota</taxon>
        <taxon>Alphaproteobacteria</taxon>
        <taxon>Rhodobacterales</taxon>
        <taxon>Roseobacteraceae</taxon>
        <taxon>Sagittula</taxon>
    </lineage>
</organism>
<protein>
    <submittedName>
        <fullName evidence="1">5-carboxymethyl-2-hydroxymuconate isomerase</fullName>
        <ecNumber evidence="1">5.3.3.10</ecNumber>
    </submittedName>
</protein>
<dbReference type="SUPFAM" id="SSF55331">
    <property type="entry name" value="Tautomerase/MIF"/>
    <property type="match status" value="1"/>
</dbReference>
<dbReference type="EMBL" id="JACIEJ010000015">
    <property type="protein sequence ID" value="MBB3988082.1"/>
    <property type="molecule type" value="Genomic_DNA"/>
</dbReference>
<dbReference type="CDD" id="cd00580">
    <property type="entry name" value="CHMI"/>
    <property type="match status" value="1"/>
</dbReference>